<dbReference type="InterPro" id="IPR000847">
    <property type="entry name" value="LysR_HTH_N"/>
</dbReference>
<dbReference type="PROSITE" id="PS50931">
    <property type="entry name" value="HTH_LYSR"/>
    <property type="match status" value="1"/>
</dbReference>
<gene>
    <name evidence="6" type="ORF">Nstercoris_01365</name>
</gene>
<dbReference type="FunFam" id="1.10.10.10:FF:000001">
    <property type="entry name" value="LysR family transcriptional regulator"/>
    <property type="match status" value="1"/>
</dbReference>
<dbReference type="PRINTS" id="PR00039">
    <property type="entry name" value="HTHLYSR"/>
</dbReference>
<dbReference type="SUPFAM" id="SSF46785">
    <property type="entry name" value="Winged helix' DNA-binding domain"/>
    <property type="match status" value="1"/>
</dbReference>
<evidence type="ECO:0000256" key="2">
    <source>
        <dbReference type="ARBA" id="ARBA00023015"/>
    </source>
</evidence>
<dbReference type="Proteomes" id="UP000316473">
    <property type="component" value="Chromosome"/>
</dbReference>
<reference evidence="6 7" key="1">
    <citation type="submission" date="2019-06" db="EMBL/GenBank/DDBJ databases">
        <title>Nitrosomonas stercoris KYUHI-S whole genome shotgun sequence.</title>
        <authorList>
            <person name="Nakagawa T."/>
            <person name="Tsuchiya Y."/>
            <person name="Takahashi R."/>
        </authorList>
    </citation>
    <scope>NUCLEOTIDE SEQUENCE [LARGE SCALE GENOMIC DNA]</scope>
    <source>
        <strain evidence="6 7">KYUHI-S</strain>
    </source>
</reference>
<feature type="domain" description="HTH lysR-type" evidence="5">
    <location>
        <begin position="15"/>
        <end position="72"/>
    </location>
</feature>
<dbReference type="PANTHER" id="PTHR30126">
    <property type="entry name" value="HTH-TYPE TRANSCRIPTIONAL REGULATOR"/>
    <property type="match status" value="1"/>
</dbReference>
<dbReference type="EMBL" id="AP019755">
    <property type="protein sequence ID" value="BBL35109.1"/>
    <property type="molecule type" value="Genomic_DNA"/>
</dbReference>
<dbReference type="InterPro" id="IPR036388">
    <property type="entry name" value="WH-like_DNA-bd_sf"/>
</dbReference>
<keyword evidence="7" id="KW-1185">Reference proteome</keyword>
<name>A0A4Y1YN44_9PROT</name>
<evidence type="ECO:0000313" key="6">
    <source>
        <dbReference type="EMBL" id="BBL35109.1"/>
    </source>
</evidence>
<dbReference type="CDD" id="cd08419">
    <property type="entry name" value="PBP2_CbbR_RubisCO_like"/>
    <property type="match status" value="1"/>
</dbReference>
<evidence type="ECO:0000256" key="4">
    <source>
        <dbReference type="ARBA" id="ARBA00023163"/>
    </source>
</evidence>
<keyword evidence="2" id="KW-0805">Transcription regulation</keyword>
<dbReference type="GO" id="GO:0003700">
    <property type="term" value="F:DNA-binding transcription factor activity"/>
    <property type="evidence" value="ECO:0007669"/>
    <property type="project" value="InterPro"/>
</dbReference>
<dbReference type="KEGG" id="nst:Nstercoris_01365"/>
<keyword evidence="4" id="KW-0804">Transcription</keyword>
<evidence type="ECO:0000313" key="7">
    <source>
        <dbReference type="Proteomes" id="UP000316473"/>
    </source>
</evidence>
<evidence type="ECO:0000259" key="5">
    <source>
        <dbReference type="PROSITE" id="PS50931"/>
    </source>
</evidence>
<dbReference type="AlphaFoldDB" id="A0A4Y1YN44"/>
<protein>
    <submittedName>
        <fullName evidence="6">HTH-type transcriptional activator CmpR</fullName>
    </submittedName>
</protein>
<keyword evidence="3" id="KW-0238">DNA-binding</keyword>
<sequence length="324" mass="36569">MITIIHPFISNMLHVTLHQLKIFEAVARLLNFTHAAEELHLTQPAVSIQIKRLEEIVEIPLFEQVGKRVYLTEAGKELFHYSRAITQQLNDMELALDELKGLERGKLSVSVVSTANYFAPNLLAKFSQRYPGITISLHVSNRKNVLKQLADNMMELAIMGQPPEGLNITAESFMVNPLVVVSPPEHALCNQKKIPVERLEQEIFLIREPGSGTRGAMERFFSRNEINIRKGMEADTAEAIKQAIQAGMGLGIMSLHTIRLELEAKRLSILDVEGFPIIRHWNIVHQKNKRLSKISSAFKQFLLAEASDLVALEYPHQTIQLPTS</sequence>
<dbReference type="InterPro" id="IPR036390">
    <property type="entry name" value="WH_DNA-bd_sf"/>
</dbReference>
<dbReference type="PANTHER" id="PTHR30126:SF5">
    <property type="entry name" value="HTH-TYPE TRANSCRIPTIONAL ACTIVATOR CMPR"/>
    <property type="match status" value="1"/>
</dbReference>
<dbReference type="Gene3D" id="3.40.190.290">
    <property type="match status" value="1"/>
</dbReference>
<organism evidence="6 7">
    <name type="scientific">Nitrosomonas stercoris</name>
    <dbReference type="NCBI Taxonomy" id="1444684"/>
    <lineage>
        <taxon>Bacteria</taxon>
        <taxon>Pseudomonadati</taxon>
        <taxon>Pseudomonadota</taxon>
        <taxon>Betaproteobacteria</taxon>
        <taxon>Nitrosomonadales</taxon>
        <taxon>Nitrosomonadaceae</taxon>
        <taxon>Nitrosomonas</taxon>
    </lineage>
</organism>
<dbReference type="SUPFAM" id="SSF53850">
    <property type="entry name" value="Periplasmic binding protein-like II"/>
    <property type="match status" value="1"/>
</dbReference>
<dbReference type="InterPro" id="IPR005119">
    <property type="entry name" value="LysR_subst-bd"/>
</dbReference>
<accession>A0A4Y1YN44</accession>
<dbReference type="Pfam" id="PF00126">
    <property type="entry name" value="HTH_1"/>
    <property type="match status" value="1"/>
</dbReference>
<dbReference type="GO" id="GO:0000976">
    <property type="term" value="F:transcription cis-regulatory region binding"/>
    <property type="evidence" value="ECO:0007669"/>
    <property type="project" value="TreeGrafter"/>
</dbReference>
<evidence type="ECO:0000256" key="3">
    <source>
        <dbReference type="ARBA" id="ARBA00023125"/>
    </source>
</evidence>
<dbReference type="Gene3D" id="1.10.10.10">
    <property type="entry name" value="Winged helix-like DNA-binding domain superfamily/Winged helix DNA-binding domain"/>
    <property type="match status" value="1"/>
</dbReference>
<evidence type="ECO:0000256" key="1">
    <source>
        <dbReference type="ARBA" id="ARBA00009437"/>
    </source>
</evidence>
<proteinExistence type="inferred from homology"/>
<comment type="similarity">
    <text evidence="1">Belongs to the LysR transcriptional regulatory family.</text>
</comment>
<dbReference type="Pfam" id="PF03466">
    <property type="entry name" value="LysR_substrate"/>
    <property type="match status" value="1"/>
</dbReference>